<feature type="binding site" evidence="8">
    <location>
        <position position="104"/>
    </location>
    <ligand>
        <name>GTP</name>
        <dbReference type="ChEBI" id="CHEBI:37565"/>
    </ligand>
</feature>
<keyword evidence="2 8" id="KW-0808">Transferase</keyword>
<comment type="caution">
    <text evidence="8">Lacks conserved residue(s) required for the propagation of feature annotation.</text>
</comment>
<dbReference type="GO" id="GO:0061603">
    <property type="term" value="F:molybdenum cofactor guanylyltransferase activity"/>
    <property type="evidence" value="ECO:0007669"/>
    <property type="project" value="UniProtKB-EC"/>
</dbReference>
<protein>
    <recommendedName>
        <fullName evidence="8">Probable molybdenum cofactor guanylyltransferase</fullName>
        <shortName evidence="8">MoCo guanylyltransferase</shortName>
        <ecNumber evidence="8">2.7.7.77</ecNumber>
    </recommendedName>
    <alternativeName>
        <fullName evidence="8">GTP:molybdopterin guanylyltransferase</fullName>
    </alternativeName>
    <alternativeName>
        <fullName evidence="8">Mo-MPT guanylyltransferase</fullName>
    </alternativeName>
    <alternativeName>
        <fullName evidence="8">Molybdopterin guanylyltransferase</fullName>
    </alternativeName>
    <alternativeName>
        <fullName evidence="8">Molybdopterin-guanine dinucleotide synthase</fullName>
        <shortName evidence="8">MGD synthase</shortName>
    </alternativeName>
</protein>
<comment type="domain">
    <text evidence="8">The N-terminal domain determines nucleotide recognition and specific binding, while the C-terminal domain determines the specific binding to the target protein.</text>
</comment>
<proteinExistence type="inferred from homology"/>
<sequence>MTPGTTRRLDLVGALTAGGRSSRFGTDKALARLEGRTLLEHVAASLEDRPLRLLVAPPGRYALPGWRPVPDTRPGDGPLAALEAALLAAERHMGPGWVAFAGVDLPRLTPAYWALLAGARTPEARSVLTLDAAGRAQPLGALYHTDLLLHVTALLDGGERRLRLAARDAVTLPHEAATRVSPQALHNVNTPADLAALEAGTEQ</sequence>
<comment type="function">
    <text evidence="8">Transfers a GMP moiety from GTP to Mo-molybdopterin (Mo-MPT) cofactor (Moco or molybdenum cofactor) to form Mo-molybdopterin guanine dinucleotide (Mo-MGD) cofactor.</text>
</comment>
<dbReference type="Gene3D" id="3.90.550.10">
    <property type="entry name" value="Spore Coat Polysaccharide Biosynthesis Protein SpsA, Chain A"/>
    <property type="match status" value="1"/>
</dbReference>
<feature type="binding site" evidence="8">
    <location>
        <position position="28"/>
    </location>
    <ligand>
        <name>GTP</name>
        <dbReference type="ChEBI" id="CHEBI:37565"/>
    </ligand>
</feature>
<dbReference type="Pfam" id="PF12804">
    <property type="entry name" value="NTP_transf_3"/>
    <property type="match status" value="1"/>
</dbReference>
<dbReference type="PANTHER" id="PTHR19136:SF81">
    <property type="entry name" value="MOLYBDENUM COFACTOR GUANYLYLTRANSFERASE"/>
    <property type="match status" value="1"/>
</dbReference>
<evidence type="ECO:0000256" key="8">
    <source>
        <dbReference type="HAMAP-Rule" id="MF_00316"/>
    </source>
</evidence>
<comment type="caution">
    <text evidence="10">The sequence shown here is derived from an EMBL/GenBank/DDBJ whole genome shotgun (WGS) entry which is preliminary data.</text>
</comment>
<keyword evidence="10" id="KW-0548">Nucleotidyltransferase</keyword>
<comment type="catalytic activity">
    <reaction evidence="8">
        <text>Mo-molybdopterin + GTP + H(+) = Mo-molybdopterin guanine dinucleotide + diphosphate</text>
        <dbReference type="Rhea" id="RHEA:34243"/>
        <dbReference type="ChEBI" id="CHEBI:15378"/>
        <dbReference type="ChEBI" id="CHEBI:33019"/>
        <dbReference type="ChEBI" id="CHEBI:37565"/>
        <dbReference type="ChEBI" id="CHEBI:71302"/>
        <dbReference type="ChEBI" id="CHEBI:71310"/>
        <dbReference type="EC" id="2.7.7.77"/>
    </reaction>
</comment>
<dbReference type="SUPFAM" id="SSF53448">
    <property type="entry name" value="Nucleotide-diphospho-sugar transferases"/>
    <property type="match status" value="1"/>
</dbReference>
<evidence type="ECO:0000256" key="5">
    <source>
        <dbReference type="ARBA" id="ARBA00022842"/>
    </source>
</evidence>
<dbReference type="InterPro" id="IPR025877">
    <property type="entry name" value="MobA-like_NTP_Trfase"/>
</dbReference>
<comment type="cofactor">
    <cofactor evidence="8">
        <name>Mg(2+)</name>
        <dbReference type="ChEBI" id="CHEBI:18420"/>
    </cofactor>
</comment>
<organism evidence="10 11">
    <name type="scientific">Deinococcus rhizophilus</name>
    <dbReference type="NCBI Taxonomy" id="3049544"/>
    <lineage>
        <taxon>Bacteria</taxon>
        <taxon>Thermotogati</taxon>
        <taxon>Deinococcota</taxon>
        <taxon>Deinococci</taxon>
        <taxon>Deinococcales</taxon>
        <taxon>Deinococcaceae</taxon>
        <taxon>Deinococcus</taxon>
    </lineage>
</organism>
<dbReference type="EMBL" id="JASNGB010000007">
    <property type="protein sequence ID" value="MDL2342892.1"/>
    <property type="molecule type" value="Genomic_DNA"/>
</dbReference>
<gene>
    <name evidence="8" type="primary">mobA</name>
    <name evidence="10" type="ORF">QOL99_01885</name>
</gene>
<feature type="binding site" evidence="8">
    <location>
        <position position="71"/>
    </location>
    <ligand>
        <name>GTP</name>
        <dbReference type="ChEBI" id="CHEBI:37565"/>
    </ligand>
</feature>
<evidence type="ECO:0000256" key="1">
    <source>
        <dbReference type="ARBA" id="ARBA00022490"/>
    </source>
</evidence>
<keyword evidence="4 8" id="KW-0547">Nucleotide-binding</keyword>
<dbReference type="PANTHER" id="PTHR19136">
    <property type="entry name" value="MOLYBDENUM COFACTOR GUANYLYLTRANSFERASE"/>
    <property type="match status" value="1"/>
</dbReference>
<keyword evidence="1 8" id="KW-0963">Cytoplasm</keyword>
<reference evidence="10 11" key="1">
    <citation type="submission" date="2023-05" db="EMBL/GenBank/DDBJ databases">
        <authorList>
            <person name="Gao F."/>
        </authorList>
    </citation>
    <scope>NUCLEOTIDE SEQUENCE [LARGE SCALE GENOMIC DNA]</scope>
    <source>
        <strain evidence="10 11">MIMF12</strain>
    </source>
</reference>
<keyword evidence="7 8" id="KW-0501">Molybdenum cofactor biosynthesis</keyword>
<evidence type="ECO:0000313" key="10">
    <source>
        <dbReference type="EMBL" id="MDL2342892.1"/>
    </source>
</evidence>
<evidence type="ECO:0000259" key="9">
    <source>
        <dbReference type="Pfam" id="PF12804"/>
    </source>
</evidence>
<dbReference type="HAMAP" id="MF_00316">
    <property type="entry name" value="MobA"/>
    <property type="match status" value="1"/>
</dbReference>
<dbReference type="EC" id="2.7.7.77" evidence="8"/>
<name>A0ABT7JCY1_9DEIO</name>
<keyword evidence="6 8" id="KW-0342">GTP-binding</keyword>
<comment type="subcellular location">
    <subcellularLocation>
        <location evidence="8">Cytoplasm</location>
    </subcellularLocation>
</comment>
<evidence type="ECO:0000256" key="4">
    <source>
        <dbReference type="ARBA" id="ARBA00022741"/>
    </source>
</evidence>
<dbReference type="CDD" id="cd02503">
    <property type="entry name" value="MobA"/>
    <property type="match status" value="1"/>
</dbReference>
<dbReference type="InterPro" id="IPR013482">
    <property type="entry name" value="Molybde_CF_guanTrfase"/>
</dbReference>
<evidence type="ECO:0000313" key="11">
    <source>
        <dbReference type="Proteomes" id="UP001302059"/>
    </source>
</evidence>
<feature type="binding site" evidence="8">
    <location>
        <begin position="16"/>
        <end position="18"/>
    </location>
    <ligand>
        <name>GTP</name>
        <dbReference type="ChEBI" id="CHEBI:37565"/>
    </ligand>
</feature>
<feature type="binding site" evidence="8">
    <location>
        <position position="104"/>
    </location>
    <ligand>
        <name>Mg(2+)</name>
        <dbReference type="ChEBI" id="CHEBI:18420"/>
    </ligand>
</feature>
<accession>A0ABT7JCY1</accession>
<feature type="domain" description="MobA-like NTP transferase" evidence="9">
    <location>
        <begin position="15"/>
        <end position="163"/>
    </location>
</feature>
<dbReference type="RefSeq" id="WP_285520921.1">
    <property type="nucleotide sequence ID" value="NZ_JASNGB010000007.1"/>
</dbReference>
<evidence type="ECO:0000256" key="7">
    <source>
        <dbReference type="ARBA" id="ARBA00023150"/>
    </source>
</evidence>
<evidence type="ECO:0000256" key="2">
    <source>
        <dbReference type="ARBA" id="ARBA00022679"/>
    </source>
</evidence>
<keyword evidence="3 8" id="KW-0479">Metal-binding</keyword>
<dbReference type="Proteomes" id="UP001302059">
    <property type="component" value="Unassembled WGS sequence"/>
</dbReference>
<keyword evidence="11" id="KW-1185">Reference proteome</keyword>
<dbReference type="InterPro" id="IPR029044">
    <property type="entry name" value="Nucleotide-diphossugar_trans"/>
</dbReference>
<keyword evidence="5 8" id="KW-0460">Magnesium</keyword>
<evidence type="ECO:0000256" key="6">
    <source>
        <dbReference type="ARBA" id="ARBA00023134"/>
    </source>
</evidence>
<evidence type="ECO:0000256" key="3">
    <source>
        <dbReference type="ARBA" id="ARBA00022723"/>
    </source>
</evidence>
<comment type="similarity">
    <text evidence="8">Belongs to the MobA family.</text>
</comment>